<evidence type="ECO:0000259" key="2">
    <source>
        <dbReference type="Pfam" id="PF13116"/>
    </source>
</evidence>
<feature type="domain" description="YhdP central" evidence="2">
    <location>
        <begin position="11"/>
        <end position="1271"/>
    </location>
</feature>
<dbReference type="InterPro" id="IPR011836">
    <property type="entry name" value="YhdP"/>
</dbReference>
<dbReference type="EMBL" id="AAOW01000011">
    <property type="protein sequence ID" value="EAR61052.1"/>
    <property type="molecule type" value="Genomic_DNA"/>
</dbReference>
<accession>A0A7U8C3Z1</accession>
<dbReference type="Pfam" id="PF13116">
    <property type="entry name" value="YhdP"/>
    <property type="match status" value="1"/>
</dbReference>
<keyword evidence="1" id="KW-0472">Membrane</keyword>
<keyword evidence="1" id="KW-0812">Transmembrane</keyword>
<evidence type="ECO:0000313" key="3">
    <source>
        <dbReference type="EMBL" id="EAR61052.1"/>
    </source>
</evidence>
<comment type="caution">
    <text evidence="3">The sequence shown here is derived from an EMBL/GenBank/DDBJ whole genome shotgun (WGS) entry which is preliminary data.</text>
</comment>
<keyword evidence="4" id="KW-1185">Reference proteome</keyword>
<dbReference type="InterPro" id="IPR025263">
    <property type="entry name" value="YhdP_central"/>
</dbReference>
<dbReference type="PANTHER" id="PTHR38690:SF1">
    <property type="entry name" value="PROTEASE"/>
    <property type="match status" value="1"/>
</dbReference>
<reference evidence="3 4" key="1">
    <citation type="submission" date="2006-02" db="EMBL/GenBank/DDBJ databases">
        <authorList>
            <person name="Pinhassi J."/>
            <person name="Pedros-Alio C."/>
            <person name="Ferriera S."/>
            <person name="Johnson J."/>
            <person name="Kravitz S."/>
            <person name="Halpern A."/>
            <person name="Remington K."/>
            <person name="Beeson K."/>
            <person name="Tran B."/>
            <person name="Rogers Y.-H."/>
            <person name="Friedman R."/>
            <person name="Venter J.C."/>
        </authorList>
    </citation>
    <scope>NUCLEOTIDE SEQUENCE [LARGE SCALE GENOMIC DNA]</scope>
    <source>
        <strain evidence="3 4">MED92</strain>
    </source>
</reference>
<dbReference type="Proteomes" id="UP000002171">
    <property type="component" value="Unassembled WGS sequence"/>
</dbReference>
<dbReference type="PANTHER" id="PTHR38690">
    <property type="entry name" value="PROTEASE-RELATED"/>
    <property type="match status" value="1"/>
</dbReference>
<evidence type="ECO:0000313" key="4">
    <source>
        <dbReference type="Proteomes" id="UP000002171"/>
    </source>
</evidence>
<name>A0A7U8C3Z1_NEPCE</name>
<sequence>MKRHAHSAFWFLYWGLAILAALLAVFLVSVRLIVDDLSDYRQDIEKLLSEQLSARVHIAGISGGWRGAHPAVKLHSFSLDGLSADSGLSLALLNGEVALDPLASVKQLAPIFSQFDLSGLTVRYDLAKADQKQLSEGGAQKSAVAHQPSTSQSRSDGSGLLEFLLLQSAVNIDDTQIVVRQKNGDEISVSPIHLSLQNDGVLHQLKVNADLVAKTGTADITFVAEVEGDPKRSTTDFYLNISGLSAQLLNPWLSLADISIEDLDAEQEIWGQSKAGKLIYLTGKTGIKRFKFEEYAFDDFSLHTALIRRDSGYQLQLNDITVAGEQQLLELPGISLDFQRSGMAISPKRLMLDAVDLEQISSWLIEQPYIPEGASSVIKTLAPVGTVENIKVDWLSGAELADFSLNADLKTVGINAWDDVPELKGIDGFLNADMHGGAIHLTSDQFSMMYPTLFDYRWDYSYANGVIGWRLDEKGVVVASQLLNLKNESLAAAGRFSIYLPYDRDEQPLLNLQIGMQQGDGLQAKYYIPPKEVGQETYNWLVDAIKAGHIKQAGFVLNGVTRARLDDYQMPVVQMFFDVADAEFEYQPGWPGIQGSEAFVFFRDGELVAEAKGGSIYDTAIGSAWVHLPNSIDKLFIAGNVSGQALDLQKLLTETPLKEEVGDDLASWQMRGQAKTLIDIELPLVAKKTPKVQVITDIRGGGFTSKEDKIDFTDIQGQVIYDSLKGLSSKKLSATLFNQPVVSSIRTSKQKTQVNISGKVEADFMRRWLDLELLKIADGTLTYSARLDMCPGKTCNQLVINSDLQGLGLNAVAGLSKSAGEKMPLTVVSDLGRQYGDGRSAVRLNLNDQLRGIIVNRGQDVDRARFTLGGERPEVPEKAGIWIDGAVNELEYDELSAFLTGSGLIAEPDSNAAEQSDNSEALFKQVSLSVGRFNFEGNQLENLWVDFSPQKQGWLLALDSKQVAGTVLLPFEDKPYQVKLRHLNYQSADEAAGSQAEQATDYQMDMSDIPAIDFTIEEVVANKKPMGRWSFALRPSEQGAQVENIKADLLGSTVDGQIRWDKGSSEVTDLTVKLTSSDFGKVLKAWGYEDAIETKSLDAYLQLSWLGAPWSFSVAKADGELQFTAKQGRLLDVGNSGNFLRVFGILNLQSLGRRLRLDFSDLLESGVAFDEMKASYKILQGVAQTSEPFVMTGPSANLAMQGSLNLVNETVDKDIEVALPVTGNIPLVSVLLGAPQVAGAVFLFDKIIGDPLAKFTTVKYHMSGDWGDPQIDIEKDAKKEEPPVTEVDS</sequence>
<gene>
    <name evidence="3" type="ORF">MED92_01544</name>
</gene>
<feature type="transmembrane region" description="Helical" evidence="1">
    <location>
        <begin position="12"/>
        <end position="34"/>
    </location>
</feature>
<dbReference type="OrthoDB" id="9762238at2"/>
<dbReference type="NCBIfam" id="TIGR02099">
    <property type="entry name" value="YhdP family protein"/>
    <property type="match status" value="1"/>
</dbReference>
<proteinExistence type="predicted"/>
<dbReference type="RefSeq" id="WP_007022328.1">
    <property type="nucleotide sequence ID" value="NZ_CH724127.1"/>
</dbReference>
<evidence type="ECO:0000256" key="1">
    <source>
        <dbReference type="SAM" id="Phobius"/>
    </source>
</evidence>
<protein>
    <recommendedName>
        <fullName evidence="2">YhdP central domain-containing protein</fullName>
    </recommendedName>
</protein>
<keyword evidence="1" id="KW-1133">Transmembrane helix</keyword>
<organism evidence="3 4">
    <name type="scientific">Neptuniibacter caesariensis</name>
    <dbReference type="NCBI Taxonomy" id="207954"/>
    <lineage>
        <taxon>Bacteria</taxon>
        <taxon>Pseudomonadati</taxon>
        <taxon>Pseudomonadota</taxon>
        <taxon>Gammaproteobacteria</taxon>
        <taxon>Oceanospirillales</taxon>
        <taxon>Oceanospirillaceae</taxon>
        <taxon>Neptuniibacter</taxon>
    </lineage>
</organism>